<dbReference type="InterPro" id="IPR036397">
    <property type="entry name" value="RNaseH_sf"/>
</dbReference>
<reference evidence="3" key="1">
    <citation type="submission" date="2021-02" db="EMBL/GenBank/DDBJ databases">
        <authorList>
            <person name="Dougan E. K."/>
            <person name="Rhodes N."/>
            <person name="Thang M."/>
            <person name="Chan C."/>
        </authorList>
    </citation>
    <scope>NUCLEOTIDE SEQUENCE</scope>
</reference>
<feature type="region of interest" description="Disordered" evidence="1">
    <location>
        <begin position="1950"/>
        <end position="1974"/>
    </location>
</feature>
<protein>
    <recommendedName>
        <fullName evidence="2">Integrase catalytic domain-containing protein</fullName>
    </recommendedName>
</protein>
<dbReference type="Proteomes" id="UP000626109">
    <property type="component" value="Unassembled WGS sequence"/>
</dbReference>
<feature type="region of interest" description="Disordered" evidence="1">
    <location>
        <begin position="6336"/>
        <end position="6358"/>
    </location>
</feature>
<feature type="region of interest" description="Disordered" evidence="1">
    <location>
        <begin position="1991"/>
        <end position="2102"/>
    </location>
</feature>
<name>A0A813J3N0_POLGL</name>
<feature type="region of interest" description="Disordered" evidence="1">
    <location>
        <begin position="5394"/>
        <end position="5442"/>
    </location>
</feature>
<feature type="region of interest" description="Disordered" evidence="1">
    <location>
        <begin position="4581"/>
        <end position="4615"/>
    </location>
</feature>
<feature type="region of interest" description="Disordered" evidence="1">
    <location>
        <begin position="3817"/>
        <end position="3848"/>
    </location>
</feature>
<feature type="domain" description="Integrase catalytic" evidence="2">
    <location>
        <begin position="5961"/>
        <end position="6132"/>
    </location>
</feature>
<feature type="region of interest" description="Disordered" evidence="1">
    <location>
        <begin position="2381"/>
        <end position="2407"/>
    </location>
</feature>
<feature type="region of interest" description="Disordered" evidence="1">
    <location>
        <begin position="4972"/>
        <end position="5053"/>
    </location>
</feature>
<feature type="non-terminal residue" evidence="3">
    <location>
        <position position="1"/>
    </location>
</feature>
<dbReference type="Gene3D" id="3.30.420.10">
    <property type="entry name" value="Ribonuclease H-like superfamily/Ribonuclease H"/>
    <property type="match status" value="3"/>
</dbReference>
<evidence type="ECO:0000256" key="1">
    <source>
        <dbReference type="SAM" id="MobiDB-lite"/>
    </source>
</evidence>
<comment type="caution">
    <text evidence="3">The sequence shown here is derived from an EMBL/GenBank/DDBJ whole genome shotgun (WGS) entry which is preliminary data.</text>
</comment>
<feature type="region of interest" description="Disordered" evidence="1">
    <location>
        <begin position="5079"/>
        <end position="5104"/>
    </location>
</feature>
<feature type="compositionally biased region" description="Polar residues" evidence="1">
    <location>
        <begin position="4594"/>
        <end position="4606"/>
    </location>
</feature>
<feature type="region of interest" description="Disordered" evidence="1">
    <location>
        <begin position="4763"/>
        <end position="4798"/>
    </location>
</feature>
<evidence type="ECO:0000259" key="2">
    <source>
        <dbReference type="PROSITE" id="PS50994"/>
    </source>
</evidence>
<feature type="compositionally biased region" description="Acidic residues" evidence="1">
    <location>
        <begin position="2040"/>
        <end position="2050"/>
    </location>
</feature>
<feature type="compositionally biased region" description="Basic residues" evidence="1">
    <location>
        <begin position="5010"/>
        <end position="5020"/>
    </location>
</feature>
<feature type="compositionally biased region" description="Polar residues" evidence="1">
    <location>
        <begin position="6395"/>
        <end position="6404"/>
    </location>
</feature>
<feature type="domain" description="Integrase catalytic" evidence="2">
    <location>
        <begin position="738"/>
        <end position="909"/>
    </location>
</feature>
<feature type="compositionally biased region" description="Polar residues" evidence="1">
    <location>
        <begin position="1849"/>
        <end position="1861"/>
    </location>
</feature>
<feature type="domain" description="Integrase catalytic" evidence="2">
    <location>
        <begin position="3408"/>
        <end position="3579"/>
    </location>
</feature>
<dbReference type="EMBL" id="CAJNNW010019518">
    <property type="protein sequence ID" value="CAE8664648.1"/>
    <property type="molecule type" value="Genomic_DNA"/>
</dbReference>
<feature type="region of interest" description="Disordered" evidence="1">
    <location>
        <begin position="144"/>
        <end position="197"/>
    </location>
</feature>
<feature type="region of interest" description="Disordered" evidence="1">
    <location>
        <begin position="2273"/>
        <end position="2355"/>
    </location>
</feature>
<dbReference type="InterPro" id="IPR012337">
    <property type="entry name" value="RNaseH-like_sf"/>
</dbReference>
<proteinExistence type="predicted"/>
<evidence type="ECO:0000313" key="3">
    <source>
        <dbReference type="EMBL" id="CAE8664648.1"/>
    </source>
</evidence>
<feature type="compositionally biased region" description="Basic and acidic residues" evidence="1">
    <location>
        <begin position="1999"/>
        <end position="2008"/>
    </location>
</feature>
<feature type="region of interest" description="Disordered" evidence="1">
    <location>
        <begin position="2827"/>
        <end position="2875"/>
    </location>
</feature>
<feature type="compositionally biased region" description="Polar residues" evidence="1">
    <location>
        <begin position="3817"/>
        <end position="3826"/>
    </location>
</feature>
<feature type="compositionally biased region" description="Basic residues" evidence="1">
    <location>
        <begin position="2026"/>
        <end position="2036"/>
    </location>
</feature>
<feature type="compositionally biased region" description="Low complexity" evidence="1">
    <location>
        <begin position="2843"/>
        <end position="2867"/>
    </location>
</feature>
<accession>A0A813J3N0</accession>
<feature type="compositionally biased region" description="Polar residues" evidence="1">
    <location>
        <begin position="1112"/>
        <end position="1121"/>
    </location>
</feature>
<feature type="compositionally biased region" description="Low complexity" evidence="1">
    <location>
        <begin position="6338"/>
        <end position="6357"/>
    </location>
</feature>
<organism evidence="3 4">
    <name type="scientific">Polarella glacialis</name>
    <name type="common">Dinoflagellate</name>
    <dbReference type="NCBI Taxonomy" id="89957"/>
    <lineage>
        <taxon>Eukaryota</taxon>
        <taxon>Sar</taxon>
        <taxon>Alveolata</taxon>
        <taxon>Dinophyceae</taxon>
        <taxon>Suessiales</taxon>
        <taxon>Suessiaceae</taxon>
        <taxon>Polarella</taxon>
    </lineage>
</organism>
<feature type="region of interest" description="Disordered" evidence="1">
    <location>
        <begin position="1112"/>
        <end position="1140"/>
    </location>
</feature>
<evidence type="ECO:0000313" key="4">
    <source>
        <dbReference type="Proteomes" id="UP000626109"/>
    </source>
</evidence>
<dbReference type="GO" id="GO:0003676">
    <property type="term" value="F:nucleic acid binding"/>
    <property type="evidence" value="ECO:0007669"/>
    <property type="project" value="InterPro"/>
</dbReference>
<dbReference type="PROSITE" id="PS50994">
    <property type="entry name" value="INTEGRASE"/>
    <property type="match status" value="3"/>
</dbReference>
<feature type="compositionally biased region" description="Basic residues" evidence="1">
    <location>
        <begin position="2312"/>
        <end position="2322"/>
    </location>
</feature>
<dbReference type="InterPro" id="IPR001584">
    <property type="entry name" value="Integrase_cat-core"/>
</dbReference>
<dbReference type="SUPFAM" id="SSF53098">
    <property type="entry name" value="Ribonuclease H-like"/>
    <property type="match status" value="3"/>
</dbReference>
<dbReference type="GO" id="GO:0015074">
    <property type="term" value="P:DNA integration"/>
    <property type="evidence" value="ECO:0007669"/>
    <property type="project" value="InterPro"/>
</dbReference>
<feature type="compositionally biased region" description="Acidic residues" evidence="1">
    <location>
        <begin position="2328"/>
        <end position="2355"/>
    </location>
</feature>
<feature type="region of interest" description="Disordered" evidence="1">
    <location>
        <begin position="1836"/>
        <end position="1872"/>
    </location>
</feature>
<feature type="compositionally biased region" description="Acidic residues" evidence="1">
    <location>
        <begin position="5026"/>
        <end position="5053"/>
    </location>
</feature>
<sequence length="7062" mass="786194">FSARAPRISTTLTPPREFGMGIPAWAGRWRSLVTVVLTTLYSGCNHLLKAIPKLSVMPLFRAALFREAPSLLVYMTHFAQASLQQAKLNVESPEAIKARQQRCDHLNTKRYGNKTGSYCLCHDCEWKGKWNGDEGRWEAFQSKGQLRSSSVLPAPSSRDTNSARTPSSSSSSTPAAPKKTATAKAKFPPPKPNQVIFVDGDSEDWGRGLGDPVSGLGKRFGRPSTDVLMKNGVRKRLTGQLRQVRSTLEVETKVYARQLSYEQYLAQRSPAYIDLMDMFTGRSQAPGRAYLFGLNAVEPGEISRPEDEPGGGWNLNSKSGARTWLNAVDRFKPLLTIVAYPCTLRCIFNRNINYRGREEELEALKSTEDVIYWTAIHTIHKQLAGGRFFLLENPPGSDLWNEQPVQEILALSDVGTGIGELGEYGATNSVGEPIRKKVRWASNNQDILDAVTHRDRANLRSYVKIEGKETKLSQQYPVALTDGILGALQNLAKQRDTHRFQLVPPQRKFPRSVACGEWDRTLAVNEPHQTFYTDFVRDNAVWLGVMQEVERRFTMVSHRGIELGDTDPLTLQIRALIPWEVTKLQIARAPAARRMPVMPYTHRGAVLLYSDGTLETESEDLAAISFPRQKFNKPVSFALLFYGSAPTDDELLPEPETIDRGTVSYKHTTGADISFPGLPSTIGKDIQQVVARIHVNTGHPDPRDLIRMLCAQGTVSGAVLTTAKCLLCGTCERNKLVARNRPAKVLGHFLGMFGDKVIGDIFFTIDIKRTVRMVLGLICDSSLLHQAGRLSSRTPPEVLQLIRTLWLRPFGFPVVLVLDQDGAFLGDVKDYFEAAGVEIRYAAAEAHHQIGRVERRNYILRRILEKVIDAMAVVDNEGFEAALDAALYAKNSGIKHYGRTPYYQVAFGRVPRLPGFLLDEPSGLITASNQSESHVRQDIYRAEAIKAMAEAQVDSELTKAILRKTVHTHESDKLVPGARCAFWRDQVRNRKGSRGAYVLGTFVRFDDSKTGFQNAWVMSSGRLRMVDRQQLRPAFGFENWIPDPQDVAALKSAEKLIQTGEYSVDRGPAPPVDEPLVPEVVEYMGLSEAEAALATLSANKICPPLFRRLRQQLQSPTTSGPVRSERFSSRSEGPYGLTSTEPAVSELETAAAPGTTVAPSEVSNYEPVHQGVKRTIDEEHSAAPDMERAKTHHTDVCNNLSWQECGLVARDEGWDGSFDVTYDICRGLQNLEDVRADELRSPEIPGALDREIPWREILRMPESDIKCFLEALSKEYGNWVEWGSARSLLSEEARKVMSDPVLRKRVLKSRICYRNKNPGGVLAAKARCVAIGCGDPDLAQLNRDAPTPTRLSFFLILQIYVSGANRKFNDLTDKWSLLSADALTAFLQGTQQRDKRLFMQPPRDPLVERSGIFPAELYEIVGNVYGLANAPREWLLLVKTRLFAEGFVQHSLDHMVFMYFEAQADGSSRLLCVLMIHVDDLLMTYSELFTKDKVMKLFKWGSIKEAPCQIVYLGKEINSIVDAAGVTTLNVTQVTYLRGTSFQPISRARMQADPLLNTSEKTELKSCGGSLQWLAGSTRPDAAATTSLSMRDQPTIAELKQMYELILYLKQNEDVGIYIHAISLNKATVVLTFGDSSFANATGSKSQAGTLVTLTEPSVFNRETLCTVVDWRSGRTKRVVRSTLAAEAHAADDAVDRGFLANAMLSEILTGNAAIRHDVLLRHAHATDCKSLYDAVIRDNPSIEKKRTLLTARSIQQYIKPESMHWIPTELQWADGLTKPRENSRCSLAHFRTALLRTSHTPTIAIVDDSVTLVADPTAPVLRHVTMSRTLLAKTSQSRVARAPAESDYPTTHPQAASSATALPDPGPATTESALPHRFNMFDDDSNAASEHFDPEFLPQHLCRVCGNTLWSFAEERYTCSYCHDTESTSDVHQVQWRFWPDSRNSNRWFNPREDGDDAWSEPQSSRPWSAGHRSHDDDWWFGQAARSSNFSGSQHLRHGGEDQEQRSESWQSDDPFVDPDNFMPRRGHGLPRRGRRPDDDDDDDPDPDDDRLPADAFENLRGYGNRANGRQHDQTSWTSKMGPQKGVRFRGGQPPPPPAWNYDKSDIRAFYKWERKMQLWRKRVRAYLPDNEAALFLYESLQGEAEDELEHVDLDRIDKKDGINYIIETLRAPLEEKIIYLKRQYLNIYERITRSNNESLRAYSNRYRRTERSLLSVGIDVAGVYDNEGRGNRLLETSRLTAADSRSVLVGARYKLDFESIRDSMILQFPEHKPPPAMAVPAGQQLQTQTLSPPAGGKPSLPFRKPPLNKFRPRPAGKGHHVNTSETIDEEDEYEEDHAEEELYEDEPAEEEQDADLDIEALRQVLTVTAQKLKHLTQGRKFTGGKPSAKGLGRGGGSGSKGSKSIADRKKVTACAICGELGRWQGDSECKGTKTNNAKGPAGHQVNVAEIGDSAAASESQEYTTAAAHQVRIISHRHKHVAHLHQCSVESVGHSSYFVWMVDNPSNKRRVDVKLQDVLIVNQDEAVGLMVIDTACQRVVHGHQWFLRHAEFLKSKYDYNFKQVPEREYFQFGAGKEQQSATRSIFICAVNHKHFLLGSSGVDTHIPLLGSQGVLSELGAVIDLVNRVIHFVNIGVSTALVKSSNGHLACSIVDFPPEGAPRSADNWKFLSPEIAVDPTLFSARAPRISTTLTPPREFGMGIPAWAGRWRSLVTVVLTTLYSGCNHLLKAIPKLSVMPLFRAALFREAPSLLVYMTHFAQASLQQAKLNVESPEAIKARQQRCDHLNTKRYGNKTGSYCLCHDCEWKGKWNGDEGRWEAFQSKGQLRSSSVLPAPSSRDTNSARTPSSSSSSTPAAPKKTATAKAKFPPPKPNQVIFVDGGSEDWDNWEIQPSTDVLMKNGVRKRLTGQLRQVRSTLEVETKVYARQLSYEQYLAQRSPAYIDLMDMFTGRSQAPGRAYLFGLNAVEPGEISRPEDEPGGGWNLNSKSGARTWLNAVDRFKPLLTIVAYPCTLRCIFNRNINYRGREEELEALKSTEDVMYWTAIHTIHKQLAGGRFFLLENPPGSDLWNEQPVQEILALSDIGTGIGELGEYGATNSVGEPIRKKVRWASNNQDILDAVTHRDRANLRSYVKIEGKETKLSQQYPVALTDGILGALQNLAKQRDTHRFQLVPPQRKFPRSVACGEWDRTLTVNEPHQTFYTDFVRDNAVWLGIMQEVERRFTMVSHRGIELGDTDPLTLQIRALIPWEVTKLQIARAPAARRMPVMPYTHRGAVLLYSDGTLETESEDLAAISFPRQKFNKPVSFALLFYGSAPTDDELLPEPETIDRGTVSYKHTTGADISFPGLPSTIGKDIQQVVARIHVNTGHPDPRDLIRMLCAQGTVSGAVLTTAKCLLCGTCERNKLVARNRPAKVLGHFLGMFGDKVIGDIFFTIDIKRTVRMVLGLICDSSLLHQAGRLSSRTPPEVLQLIRTLWLRPFGFPVVLVLDQDGAFLGDVKDYFEAAGVEIRYAAAEAHHQIGRVERRNYILRRILEKVIDAMAVVDNEGFEAALDAALYAKNSGIKHYGRTPYYQVAFGRVPRLPGFLLDEPSGLITASNQSESHVRQDIYRAEAIKAMAEAQVDSELTKAILRKTVHTHESDKLVPGARCAFWRDQVRNRKGSRGAYVLGTFVRFDDSKTGFQNAWVMSSGRLRMVDRQQLRPAFGFENWIPDPQDVAALKSAEKLIQTGEYSVDRGPAPPVDEPLVPEVVEYMGLSEAEAALATLSANKICPPLFRRLRQQLQNTNVERSNNNPLALLPVPEDDELAVQDALQELSAQRSQTSGPVRSERFSSRSEGPYGLTSTEPAVSELETAATPGTTVAPSEVSNYEPVHQGVKRTIDEEHSAAPDMERAKTHHTDVCNNLSWQECGLVARDEGWDGSFDVTYDICSGLQNLEDVRADELRSPEIPGADDDGLERQRLDRLVNESSLTRKEQKALDREIPWREILRMPESDIKCFLEALSKEYGNWVEWGSARSLLSEEARKVMSDPVLRKRVLKSRICYRNKNPGGVLAAKARCVAIGCGDPDLAQLNRDAPTPTRLSFFLILQIYVSGANRKFNDLTDKWSLLSADALTAFLQGTQQRDKRLFMQPPRDPLVERSGIFPAELYEIVGNVYGLANAPREWLLLVKTRLFAEGFVQHSLDHMVFMYFEAQADGSSRLLCVLMIHVDDLLMTYSELFTKDKVMKLFKWGSIKEAPCQIVYLGKEINSIVDAAGVTTLNVTQVTYLRGTSFQPISRARMQADPLLNTSEKTELKSCGGSLQWLAGSTRPDAAATTSLSMRDQPTIAELKQMYELILYLKQNEDVGIYIHAISLNKATVVLTFGDSSFANAPGSKSQAGTLVTLTEPSVFNRETPCTVVDWRSGRTKRVVRSTLAAEAHAADDAVDRGFLANAMLSEILTGSAAIRHDVLLRHAHATDCKSLYDAVIRDNPSIEKKRTLLTARSIQQYIKPESMHWIPTELQWADGAPLPFGPERFSAPFAAQPLENSRCSLAHFRTALLRTSHTPTIAIVDDSVTLVADPTAPVLRHVTMSRTLLAKTSQSRVARAPAESDYPTTHPQAASSATALPDPGPATTDSYLSISAEFAGTRFGPSPRNATHARTATTPRAPLTFTKFSGAFGRTAETAIAGSTLEKTETTLGQNRSLLGRGLQATDPMTTTGGLDRPPAVPTSAVHNISAMEAKTKNSAANPGSPTIPSSTRITSCRSEATDYLAEAANLRGYGNRANGRQHDQTSWTSKMGPQKGVRFRGGQPPPPPAWNYDKSDIRAFYKWERKMQLWRKRVRAYLPDNEAALFLYESLQGEAEDELEHVDLDRIDKKDGINYIIETLRAPLEEKIIYLKRQYLNIYERITRSNNESLRAYSNRYRRTERSLLSVGIAVAGMYDNEGRGNRLLETSRLTAADSRSVLVGARYKLDFESIRDSMILQFPEHKPPPAMAVPAGQQLQTQTLSPPAGGKPSLPFRKPPFNKFRPRPAGKGHHVNTSETIDEEDEYEEDHAEEELYEDEPAEEEQDADLDIEALRQVLTVTAQKLKHLTQGRKFTGGKPSAKGLGRGGGSGSKGSKSIADRKKVTACAICGELGRWQGDSECKGTKTNNAKGPAGHQVNVAEIGDSAAASEIIDLVNRVIHFVNIGVSTALVKSSNGHLACSIVDFPPEGAPRSADNWKFLSPEIAVDPTLTADTSFQPLLATRVNNLAPLLQRYLEMLRRFSARAPRISTTLTPPREFGMGIPAWAGRWRSLVTVVLTTLYSGCNHLLKAIPKLSVMPLFRAALFREAPSLLVYMTHFAQASLQQAKLNVESPEAIKARQQRCDHLNTKRYGNKTGSYCLCHDCEWKGKWNGDEGRWEAFQSKGQLRSSSVLPAPSSRDTNSARTPSSSSSSTPAAPKKTATAKAKFPPPKPNQVIFVDGGSEDWDNWEIQLTGQLRQVRSTLEVETKVYARQLSYEQYLAQRSPAYIDLMDMFTGRSQAPGRAYLFGLNAVEPGEISRPEDEPGGGWNLNSKSGARTWLNAVDRFKPLLTIVAYPCTLRCIFNRNINYRGREEELEALKSTEDVMYWTAIHTIHKQLAGGRFFLLENPPGSDLWNEQPVQEILALSDVGTGIGELGEYGATNSVGEPIRKKVRWASNNQDILDAVTRRDRANLRSYVKIEGKETNLSQQYPVALTDGILGALQNLAKQRDTHRFQLVPPQRKFPRSVACGEWDRTLAVNEPHQTFYTDFVRDNAVWLGVMQEVERRFTMVSHRGIELGDTDPLTLQIRALIPWEVTKLQIARAPAARRMPVMPYTHRGAVLLYSDGTLETESEDLAAISFPRQKFNKPVSFALLFYGSAPTDDELLPEPETIDRGTVSYKHTTGADISFPGLPSTIGKDIQQVVARIHVNTGHPDPRDLIRMLCAQGTVSGAVLTTAKCLLCGTCERNKLVARNRPAKVLGHFLGMFGDKVIGDIFFTIDIKRTVRMVLGLICDSSLLHQAGRLSSRTPPEVLQLIRTLWLRPFGFPVVLVLDQDGAFLGDVKDYFEAAGVEIRYAAAEAHHQIGRVERRNYILRRILEKVIDAMAVVDNEGFEAALDAALYAKNSGIKHYGRTPYYQVAFGRVPRLPGFLLDEPSGLITASNQSESHVRQDIYRAEAIKAMAEAQVDSELTKAILRKTVHTHESDKLVPGARCAFWRDQVRNRKGSRGAYVLGTFVRFDDSKTGFQNAWVMSSGRLRMVDRQQLRPAFGFENWIPDPQDVAALKSAEKLIQTGEYSVDRGPAPPVDEPLVPEVVEYMGLSEAEAALATLSANKICPPLFRRLRQQLQSHSNNPSSSSSSSDPAPNVSLPLVRDTNVERSNNNPLALLPVPEDDELAVQDALQELSAQRSQTSGPVRSERFSSRSEGPYGLTSTEPAVSELETAAAPGTTVAPSEVSNYEPVHQGVKRTIDEEHSAAPDMERAKTHHTDVCNNLSWQECGLVARDEGWDGSFDVTYDICRGLQNLEDVRADELRSPEIPGALDREIPWREILRMPESDIKCFLEALSKEYGNWVEWGSARSLLSEEARKVMSDPVLRKRVLKSRICYRNKNPGGVLAAKARCVAIGCGDPDLAQLNRDAPTPTRLSFFLILQIYVSGANRKFNDLTDKWSLLSADALTAFLQGTQQRDKRLFMQPPRDPLVERSGIFPAELYEIVGNVYGLANAPREWLLLVKTRLFAEGFVQHSLDHMVFMYFEAQADGSSRLLCVLMIHVDDLLMTYSELFTKDKVMKLFKWGSIKEAPCQIVYLGKEINSIVDAAGVTTLNVTQVTYLRGTSFQPISRARMQADPLLNTSEKTELKSCGGSLQWLAGSTRPDAAATTSLSMRDQPTIAELKQMYELILYLKQNEDVGIYIHAISLNKATVVLTFGDSSFANATGSKSQAGTLVTLTEPSVFNRETLCTVVDWRSGRTKRVVRSTLAAEAHAADDAVDRGFLANAMLSEILTGNAAIRHDVLLRHAHATDCKSLYDAVIRDNPSIEKKRTLLTARSIQQYIKPESMHWIPTELQWADGLTK</sequence>
<feature type="region of interest" description="Disordered" evidence="1">
    <location>
        <begin position="6395"/>
        <end position="6423"/>
    </location>
</feature>
<gene>
    <name evidence="3" type="ORF">PGLA2088_LOCUS15672</name>
</gene>
<feature type="compositionally biased region" description="Low complexity" evidence="1">
    <location>
        <begin position="162"/>
        <end position="186"/>
    </location>
</feature>
<feature type="non-terminal residue" evidence="3">
    <location>
        <position position="7062"/>
    </location>
</feature>
<feature type="compositionally biased region" description="Low complexity" evidence="1">
    <location>
        <begin position="5410"/>
        <end position="5434"/>
    </location>
</feature>